<evidence type="ECO:0008006" key="3">
    <source>
        <dbReference type="Google" id="ProtNLM"/>
    </source>
</evidence>
<dbReference type="AlphaFoldDB" id="A0A9P8XYH2"/>
<reference evidence="1" key="1">
    <citation type="journal article" date="2021" name="Nat. Commun.">
        <title>Genetic determinants of endophytism in the Arabidopsis root mycobiome.</title>
        <authorList>
            <person name="Mesny F."/>
            <person name="Miyauchi S."/>
            <person name="Thiergart T."/>
            <person name="Pickel B."/>
            <person name="Atanasova L."/>
            <person name="Karlsson M."/>
            <person name="Huettel B."/>
            <person name="Barry K.W."/>
            <person name="Haridas S."/>
            <person name="Chen C."/>
            <person name="Bauer D."/>
            <person name="Andreopoulos W."/>
            <person name="Pangilinan J."/>
            <person name="LaButti K."/>
            <person name="Riley R."/>
            <person name="Lipzen A."/>
            <person name="Clum A."/>
            <person name="Drula E."/>
            <person name="Henrissat B."/>
            <person name="Kohler A."/>
            <person name="Grigoriev I.V."/>
            <person name="Martin F.M."/>
            <person name="Hacquard S."/>
        </authorList>
    </citation>
    <scope>NUCLEOTIDE SEQUENCE</scope>
    <source>
        <strain evidence="1">MPI-CAGE-CH-0230</strain>
    </source>
</reference>
<evidence type="ECO:0000313" key="2">
    <source>
        <dbReference type="Proteomes" id="UP000756346"/>
    </source>
</evidence>
<dbReference type="RefSeq" id="XP_046007045.1">
    <property type="nucleotide sequence ID" value="XM_046148816.1"/>
</dbReference>
<accession>A0A9P8XYH2</accession>
<name>A0A9P8XYH2_9PEZI</name>
<dbReference type="GeneID" id="70178362"/>
<dbReference type="EMBL" id="JAGTJQ010000010">
    <property type="protein sequence ID" value="KAH7020844.1"/>
    <property type="molecule type" value="Genomic_DNA"/>
</dbReference>
<keyword evidence="2" id="KW-1185">Reference proteome</keyword>
<dbReference type="Proteomes" id="UP000756346">
    <property type="component" value="Unassembled WGS sequence"/>
</dbReference>
<feature type="non-terminal residue" evidence="1">
    <location>
        <position position="1"/>
    </location>
</feature>
<organism evidence="1 2">
    <name type="scientific">Microdochium trichocladiopsis</name>
    <dbReference type="NCBI Taxonomy" id="1682393"/>
    <lineage>
        <taxon>Eukaryota</taxon>
        <taxon>Fungi</taxon>
        <taxon>Dikarya</taxon>
        <taxon>Ascomycota</taxon>
        <taxon>Pezizomycotina</taxon>
        <taxon>Sordariomycetes</taxon>
        <taxon>Xylariomycetidae</taxon>
        <taxon>Xylariales</taxon>
        <taxon>Microdochiaceae</taxon>
        <taxon>Microdochium</taxon>
    </lineage>
</organism>
<gene>
    <name evidence="1" type="ORF">B0I36DRAFT_204800</name>
</gene>
<proteinExistence type="predicted"/>
<sequence>LFSLLSNSLVLHQTVPHLPISSLLSLASASRSFKALLHNSPGVFRHLDLTTVKRAQPCLDRSTSTSSHREAGPVVYDRFVADVTEDDVYSGPLRGVLATVQRRDILASVQTLVLDGLSVTAELVNDMLVDPSFSVRILSVRDCANLNEAKLMQTLRFACRRGRAANALRLKGLYVFGSKDSSREAGGLNKSSRASSWYHNHGRIISKKITDGWAETLLDCQSSIRFDAVLCTGPRHQNSPAFGRVPVSSYSSSARATPWAVATFAVGGCAVCGTAPEGFTVHGESPEENLPLLAPLLVHSSNVKAACRPAGASSSGSGGLGGSSGRPRFVPRCLECIRERYCFSCDQWWCESCYQVPGQHQPLQTRKIQRSCWECDPNCDDCVTHTSRTCKSCGGGYCLVHYDGSTETHVS</sequence>
<comment type="caution">
    <text evidence="1">The sequence shown here is derived from an EMBL/GenBank/DDBJ whole genome shotgun (WGS) entry which is preliminary data.</text>
</comment>
<protein>
    <recommendedName>
        <fullName evidence="3">F-box domain-containing protein</fullName>
    </recommendedName>
</protein>
<evidence type="ECO:0000313" key="1">
    <source>
        <dbReference type="EMBL" id="KAH7020844.1"/>
    </source>
</evidence>
<dbReference type="OrthoDB" id="5345494at2759"/>
<feature type="non-terminal residue" evidence="1">
    <location>
        <position position="411"/>
    </location>
</feature>